<reference evidence="6 7" key="1">
    <citation type="journal article" date="2004" name="Syst. Appl. Microbiol.">
        <title>Cryptoendolithic actinomycetes from antarctic sandstone rock samples: Micromonospora endolithica sp. nov. and two isolates related to Micromonospora coerulea Jensen 1932.</title>
        <authorList>
            <person name="Hirsch P."/>
            <person name="Mevs U."/>
            <person name="Kroppenstedt R.M."/>
            <person name="Schumann P."/>
            <person name="Stackebrandt E."/>
        </authorList>
    </citation>
    <scope>NUCLEOTIDE SEQUENCE [LARGE SCALE GENOMIC DNA]</scope>
    <source>
        <strain evidence="6 7">JCM 12677</strain>
    </source>
</reference>
<proteinExistence type="predicted"/>
<dbReference type="GO" id="GO:0005576">
    <property type="term" value="C:extracellular region"/>
    <property type="evidence" value="ECO:0007669"/>
    <property type="project" value="UniProtKB-SubCell"/>
</dbReference>
<dbReference type="SUPFAM" id="SSF51126">
    <property type="entry name" value="Pectin lyase-like"/>
    <property type="match status" value="1"/>
</dbReference>
<dbReference type="EMBL" id="RBAK01000020">
    <property type="protein sequence ID" value="RKN38685.1"/>
    <property type="molecule type" value="Genomic_DNA"/>
</dbReference>
<dbReference type="SMART" id="SM00710">
    <property type="entry name" value="PbH1"/>
    <property type="match status" value="6"/>
</dbReference>
<keyword evidence="3" id="KW-0732">Signal</keyword>
<dbReference type="InterPro" id="IPR059226">
    <property type="entry name" value="Choice_anch_Q_dom"/>
</dbReference>
<accession>A0A3A9YRU5</accession>
<feature type="region of interest" description="Disordered" evidence="4">
    <location>
        <begin position="551"/>
        <end position="580"/>
    </location>
</feature>
<name>A0A3A9YRU5_9ACTN</name>
<comment type="subcellular location">
    <subcellularLocation>
        <location evidence="1">Secreted</location>
    </subcellularLocation>
</comment>
<dbReference type="InterPro" id="IPR039448">
    <property type="entry name" value="Beta_helix"/>
</dbReference>
<dbReference type="GO" id="GO:0016837">
    <property type="term" value="F:carbon-oxygen lyase activity, acting on polysaccharides"/>
    <property type="evidence" value="ECO:0007669"/>
    <property type="project" value="TreeGrafter"/>
</dbReference>
<sequence>MGVTVVAAGIAGVAVASAEDQPTITSAVLVDAVTDKPVAGRGNLSGAQTVDLAAIGTRELSVQAFLSAKGGSVRFTVEGGRTQTESISPYVLAGDSTKGDIYPWKPKPGTYKIAMTPYREKYGKGRAGTPLRVTLTVTDSGTPTPGKPSPSKPAPSPSASTPAPTTPKPDAMPPTTGRYLYVSGNGDDKRAGTSAAQALRTLQKAADLARPGDTVLVLNGTYANSNVNGNVLTVRKGGTAGKPVTFAAHPGHKPLLRVKNWNGVQVETSHVIVQGLTVVGNAKEVTRAYAESQKKNRLNPITNGNGIFIRPPSKSPNQIPHHVTIRDNVVRDVPGGGISTSEADYVTIERNTVTGTSHWTVYGTSGISLLHSRDVDGNTGYKMIVRQNTVSGNRNYLPWLDSGPKPHITDGNGIIIDDNRNSQIKARKIAPYRGRTLVENNVSYRNGGGGVHVFSSDNVDVLHNTVYQNSVSPEIGDRDLNASWAHNVRFAHNISVSAPGHKPLSISGTPGRAKGSEKVFADCNLLNGDPKFVDPAGGDFRLRAGSPAINAGCAAPTAKTDHVGRSRPHGKSPDLGAHES</sequence>
<evidence type="ECO:0000313" key="7">
    <source>
        <dbReference type="Proteomes" id="UP000281726"/>
    </source>
</evidence>
<dbReference type="InterPro" id="IPR012334">
    <property type="entry name" value="Pectin_lyas_fold"/>
</dbReference>
<dbReference type="InterPro" id="IPR011050">
    <property type="entry name" value="Pectin_lyase_fold/virulence"/>
</dbReference>
<feature type="domain" description="Right handed beta helix" evidence="5">
    <location>
        <begin position="322"/>
        <end position="473"/>
    </location>
</feature>
<dbReference type="NCBIfam" id="NF041518">
    <property type="entry name" value="choice_anch_Q"/>
    <property type="match status" value="1"/>
</dbReference>
<evidence type="ECO:0000313" key="6">
    <source>
        <dbReference type="EMBL" id="RKN38685.1"/>
    </source>
</evidence>
<dbReference type="Gene3D" id="2.160.20.10">
    <property type="entry name" value="Single-stranded right-handed beta-helix, Pectin lyase-like"/>
    <property type="match status" value="1"/>
</dbReference>
<dbReference type="InterPro" id="IPR052052">
    <property type="entry name" value="Polysaccharide_Lyase_9"/>
</dbReference>
<organism evidence="6 7">
    <name type="scientific">Micromonospora endolithica</name>
    <dbReference type="NCBI Taxonomy" id="230091"/>
    <lineage>
        <taxon>Bacteria</taxon>
        <taxon>Bacillati</taxon>
        <taxon>Actinomycetota</taxon>
        <taxon>Actinomycetes</taxon>
        <taxon>Micromonosporales</taxon>
        <taxon>Micromonosporaceae</taxon>
        <taxon>Micromonospora</taxon>
    </lineage>
</organism>
<gene>
    <name evidence="6" type="ORF">D7223_30670</name>
</gene>
<dbReference type="PANTHER" id="PTHR40088">
    <property type="entry name" value="PECTATE LYASE (EUROFUNG)"/>
    <property type="match status" value="1"/>
</dbReference>
<feature type="compositionally biased region" description="Pro residues" evidence="4">
    <location>
        <begin position="145"/>
        <end position="156"/>
    </location>
</feature>
<evidence type="ECO:0000259" key="5">
    <source>
        <dbReference type="Pfam" id="PF13229"/>
    </source>
</evidence>
<dbReference type="Proteomes" id="UP000281726">
    <property type="component" value="Unassembled WGS sequence"/>
</dbReference>
<evidence type="ECO:0000256" key="3">
    <source>
        <dbReference type="ARBA" id="ARBA00022729"/>
    </source>
</evidence>
<dbReference type="PANTHER" id="PTHR40088:SF2">
    <property type="entry name" value="SECRETED SUGAR HYDROLASE"/>
    <property type="match status" value="1"/>
</dbReference>
<dbReference type="AlphaFoldDB" id="A0A3A9YRU5"/>
<dbReference type="InterPro" id="IPR006626">
    <property type="entry name" value="PbH1"/>
</dbReference>
<evidence type="ECO:0000256" key="1">
    <source>
        <dbReference type="ARBA" id="ARBA00004613"/>
    </source>
</evidence>
<dbReference type="Pfam" id="PF13229">
    <property type="entry name" value="Beta_helix"/>
    <property type="match status" value="1"/>
</dbReference>
<comment type="caution">
    <text evidence="6">The sequence shown here is derived from an EMBL/GenBank/DDBJ whole genome shotgun (WGS) entry which is preliminary data.</text>
</comment>
<evidence type="ECO:0000256" key="2">
    <source>
        <dbReference type="ARBA" id="ARBA00022525"/>
    </source>
</evidence>
<feature type="region of interest" description="Disordered" evidence="4">
    <location>
        <begin position="123"/>
        <end position="193"/>
    </location>
</feature>
<keyword evidence="2" id="KW-0964">Secreted</keyword>
<evidence type="ECO:0000256" key="4">
    <source>
        <dbReference type="SAM" id="MobiDB-lite"/>
    </source>
</evidence>
<keyword evidence="7" id="KW-1185">Reference proteome</keyword>
<protein>
    <recommendedName>
        <fullName evidence="5">Right handed beta helix domain-containing protein</fullName>
    </recommendedName>
</protein>